<feature type="domain" description="Carrier" evidence="4">
    <location>
        <begin position="1053"/>
        <end position="1128"/>
    </location>
</feature>
<dbReference type="InterPro" id="IPR020845">
    <property type="entry name" value="AMP-binding_CS"/>
</dbReference>
<dbReference type="Gene3D" id="1.10.1200.10">
    <property type="entry name" value="ACP-like"/>
    <property type="match status" value="1"/>
</dbReference>
<dbReference type="Pfam" id="PF00501">
    <property type="entry name" value="AMP-binding"/>
    <property type="match status" value="1"/>
</dbReference>
<dbReference type="SUPFAM" id="SSF53474">
    <property type="entry name" value="alpha/beta-Hydrolases"/>
    <property type="match status" value="1"/>
</dbReference>
<keyword evidence="6" id="KW-1185">Reference proteome</keyword>
<dbReference type="Pfam" id="PF18563">
    <property type="entry name" value="TubC_N"/>
    <property type="match status" value="1"/>
</dbReference>
<dbReference type="GO" id="GO:0031177">
    <property type="term" value="F:phosphopantetheine binding"/>
    <property type="evidence" value="ECO:0007669"/>
    <property type="project" value="InterPro"/>
</dbReference>
<dbReference type="Gene3D" id="3.30.559.30">
    <property type="entry name" value="Nonribosomal peptide synthetase, condensation domain"/>
    <property type="match status" value="1"/>
</dbReference>
<protein>
    <submittedName>
        <fullName evidence="5">Non-ribosomal peptide synthetase</fullName>
    </submittedName>
</protein>
<dbReference type="Gene3D" id="3.30.300.30">
    <property type="match status" value="1"/>
</dbReference>
<accession>A0A0H4WQ88</accession>
<evidence type="ECO:0000259" key="4">
    <source>
        <dbReference type="PROSITE" id="PS50075"/>
    </source>
</evidence>
<dbReference type="Pfam" id="PF00550">
    <property type="entry name" value="PP-binding"/>
    <property type="match status" value="1"/>
</dbReference>
<dbReference type="InterPro" id="IPR044894">
    <property type="entry name" value="TubC_N_sf"/>
</dbReference>
<dbReference type="Pfam" id="PF13193">
    <property type="entry name" value="AMP-binding_C"/>
    <property type="match status" value="1"/>
</dbReference>
<evidence type="ECO:0000256" key="2">
    <source>
        <dbReference type="ARBA" id="ARBA00022450"/>
    </source>
</evidence>
<dbReference type="EMBL" id="CP012109">
    <property type="protein sequence ID" value="AKQ65681.1"/>
    <property type="molecule type" value="Genomic_DNA"/>
</dbReference>
<evidence type="ECO:0000313" key="6">
    <source>
        <dbReference type="Proteomes" id="UP000009026"/>
    </source>
</evidence>
<dbReference type="Gene3D" id="2.30.38.10">
    <property type="entry name" value="Luciferase, Domain 3"/>
    <property type="match status" value="1"/>
</dbReference>
<dbReference type="InterPro" id="IPR009081">
    <property type="entry name" value="PP-bd_ACP"/>
</dbReference>
<dbReference type="InterPro" id="IPR041464">
    <property type="entry name" value="TubC_N"/>
</dbReference>
<dbReference type="PANTHER" id="PTHR45527">
    <property type="entry name" value="NONRIBOSOMAL PEPTIDE SYNTHETASE"/>
    <property type="match status" value="1"/>
</dbReference>
<dbReference type="GO" id="GO:0005829">
    <property type="term" value="C:cytosol"/>
    <property type="evidence" value="ECO:0007669"/>
    <property type="project" value="TreeGrafter"/>
</dbReference>
<dbReference type="PROSITE" id="PS00012">
    <property type="entry name" value="PHOSPHOPANTETHEINE"/>
    <property type="match status" value="1"/>
</dbReference>
<dbReference type="GO" id="GO:0009366">
    <property type="term" value="C:enterobactin synthetase complex"/>
    <property type="evidence" value="ECO:0007669"/>
    <property type="project" value="TreeGrafter"/>
</dbReference>
<keyword evidence="3" id="KW-0597">Phosphoprotein</keyword>
<dbReference type="InterPro" id="IPR000873">
    <property type="entry name" value="AMP-dep_synth/lig_dom"/>
</dbReference>
<dbReference type="OrthoDB" id="9757540at2"/>
<dbReference type="GO" id="GO:0047527">
    <property type="term" value="F:2,3-dihydroxybenzoate-serine ligase activity"/>
    <property type="evidence" value="ECO:0007669"/>
    <property type="project" value="TreeGrafter"/>
</dbReference>
<dbReference type="CDD" id="cd19531">
    <property type="entry name" value="LCL_NRPS-like"/>
    <property type="match status" value="1"/>
</dbReference>
<dbReference type="PROSITE" id="PS50075">
    <property type="entry name" value="CARRIER"/>
    <property type="match status" value="1"/>
</dbReference>
<organism evidence="5 6">
    <name type="scientific">Pseudomyxococcus hansupus</name>
    <dbReference type="NCBI Taxonomy" id="1297742"/>
    <lineage>
        <taxon>Bacteria</taxon>
        <taxon>Pseudomonadati</taxon>
        <taxon>Myxococcota</taxon>
        <taxon>Myxococcia</taxon>
        <taxon>Myxococcales</taxon>
        <taxon>Cystobacterineae</taxon>
        <taxon>Myxococcaceae</taxon>
        <taxon>Pseudomyxococcus</taxon>
    </lineage>
</organism>
<dbReference type="SMART" id="SM00824">
    <property type="entry name" value="PKS_TE"/>
    <property type="match status" value="1"/>
</dbReference>
<dbReference type="Gene3D" id="3.30.559.10">
    <property type="entry name" value="Chloramphenicol acetyltransferase-like domain"/>
    <property type="match status" value="1"/>
</dbReference>
<reference evidence="5 6" key="1">
    <citation type="journal article" date="2016" name="PLoS ONE">
        <title>Complete Genome Sequence and Comparative Genomics of a Novel Myxobacterium Myxococcus hansupus.</title>
        <authorList>
            <person name="Sharma G."/>
            <person name="Narwani T."/>
            <person name="Subramanian S."/>
        </authorList>
    </citation>
    <scope>NUCLEOTIDE SEQUENCE [LARGE SCALE GENOMIC DNA]</scope>
    <source>
        <strain evidence="6">mixupus</strain>
    </source>
</reference>
<dbReference type="STRING" id="1297742.A176_002593"/>
<dbReference type="NCBIfam" id="TIGR01733">
    <property type="entry name" value="AA-adenyl-dom"/>
    <property type="match status" value="1"/>
</dbReference>
<evidence type="ECO:0000256" key="1">
    <source>
        <dbReference type="ARBA" id="ARBA00001957"/>
    </source>
</evidence>
<dbReference type="RefSeq" id="WP_002638599.1">
    <property type="nucleotide sequence ID" value="NZ_CP012109.1"/>
</dbReference>
<proteinExistence type="predicted"/>
<dbReference type="InterPro" id="IPR020806">
    <property type="entry name" value="PKS_PP-bd"/>
</dbReference>
<dbReference type="InterPro" id="IPR006162">
    <property type="entry name" value="Ppantetheine_attach_site"/>
</dbReference>
<dbReference type="PROSITE" id="PS00455">
    <property type="entry name" value="AMP_BINDING"/>
    <property type="match status" value="1"/>
</dbReference>
<dbReference type="Gene3D" id="1.10.10.1830">
    <property type="entry name" value="Non-ribosomal peptide synthase, adenylation domain"/>
    <property type="match status" value="1"/>
</dbReference>
<dbReference type="SUPFAM" id="SSF52777">
    <property type="entry name" value="CoA-dependent acyltransferases"/>
    <property type="match status" value="2"/>
</dbReference>
<dbReference type="InterPro" id="IPR025110">
    <property type="entry name" value="AMP-bd_C"/>
</dbReference>
<dbReference type="SMART" id="SM00823">
    <property type="entry name" value="PKS_PP"/>
    <property type="match status" value="1"/>
</dbReference>
<evidence type="ECO:0000313" key="5">
    <source>
        <dbReference type="EMBL" id="AKQ65681.1"/>
    </source>
</evidence>
<dbReference type="SUPFAM" id="SSF56801">
    <property type="entry name" value="Acetyl-CoA synthetase-like"/>
    <property type="match status" value="1"/>
</dbReference>
<dbReference type="InterPro" id="IPR023213">
    <property type="entry name" value="CAT-like_dom_sf"/>
</dbReference>
<evidence type="ECO:0000256" key="3">
    <source>
        <dbReference type="ARBA" id="ARBA00022553"/>
    </source>
</evidence>
<dbReference type="FunFam" id="3.40.50.980:FF:000001">
    <property type="entry name" value="Non-ribosomal peptide synthetase"/>
    <property type="match status" value="1"/>
</dbReference>
<dbReference type="FunFam" id="2.30.38.10:FF:000001">
    <property type="entry name" value="Non-ribosomal peptide synthetase PvdI"/>
    <property type="match status" value="1"/>
</dbReference>
<dbReference type="eggNOG" id="COG1020">
    <property type="taxonomic scope" value="Bacteria"/>
</dbReference>
<dbReference type="PANTHER" id="PTHR45527:SF1">
    <property type="entry name" value="FATTY ACID SYNTHASE"/>
    <property type="match status" value="1"/>
</dbReference>
<dbReference type="FunFam" id="1.10.1200.10:FF:000005">
    <property type="entry name" value="Nonribosomal peptide synthetase 1"/>
    <property type="match status" value="1"/>
</dbReference>
<dbReference type="InterPro" id="IPR029058">
    <property type="entry name" value="AB_hydrolase_fold"/>
</dbReference>
<dbReference type="InterPro" id="IPR045851">
    <property type="entry name" value="AMP-bd_C_sf"/>
</dbReference>
<gene>
    <name evidence="5" type="ORF">A176_002593</name>
</gene>
<dbReference type="Gene3D" id="3.40.50.1820">
    <property type="entry name" value="alpha/beta hydrolase"/>
    <property type="match status" value="1"/>
</dbReference>
<dbReference type="InterPro" id="IPR001242">
    <property type="entry name" value="Condensation_dom"/>
</dbReference>
<sequence>MNLGELVAEMNRRGLEVRVEGDALRLRGPKGAADPELRHALAEHKQALLKLLRDHDEVREEAPIVPVRRDGYAPLSYGQTRLWFLDRLEPGSTAYNLVLALQVEGRLDPSILHRCFVEIVRRHEILRTRYAEHEGAAVQWVDPEPRFGFQVLKEAEVLATAPAGVEAFLRREGDRPFDLATGPVVRVLVIEGGEGGQFIQLCLHHIAADVWAQAVLVREVVTLYGAFASGQPSPLPPLTLQYGDFAVWQRDYLQGEVRQRLVDFWRKKLEGAPPLLELPTDHVRPKVQTNRGGEVRFEVGPRVTSALKALSHSAKTTPFVGMLSAFFVLLHRLTGRDDLVLGANSINRTRTELEPLVGFFVDNLVMRVDLGGAPGFSTVLERVRETVLEAFAHQDLPFDLLVEELRPARSLGHNPLFQVVFAWVRAASESPDGTGVRMRPLEFEATTSRFDLNLFVDDHGDRLVARMVYNRDLFEHSTIQHHMDCFQVLLDGLVNEPQRPVAELPVLPPADRERVLQHWNATGTDASPEVCLHTLIEAQAARNPDAVALVVDDWELTYGELDQLSDRLAAHLQDLDVGPEVVVGVYLERTPELIVSLLAVLKAGGAFLALDADEPTDRLRHIVADARPRVLISTSQRAERLWGMGGFVTVLVDEGYRDVPAATGVRLRRDVLPGQLAYILYTSGSTGRPKGTEITHRSIINYLRWSARAYRLHEGTGSPVIGSVSFDGTLTSLFAPLLAGRALFLVPRGREIDVLTSGDYPEQGFSFIKMTPSHLRAFNGLGKTRQVLGRAHAVVLGGEGLHGVDLTSWREQGVPTRIINEYGPTEASVACCFEELLPDGAPLPERVPIGRPITGMRLYILDRFLQPVPVGVSGELYIGGIGLARGYLRRPDLTAERFIPNPFDTDSTGAGGSRLYRTGDHARYLHDGRIEYLGRQDDQLKIRGHRVEAGEVEAALGRHDDVVQAAVVLRRAPDGAARLVAYVQPQTMERPDGTDLRTELRKALRDVVPEYMVPEVIVVLPELPLSPSGKIDRKALPHVTSEAATGVALARTGALTETERQLQALFSELLGLSAVAPTDSFFELGGHSLLAVTLISRISAKLGVEVPLNEVFDRPSVEALARWIEEHSVMVTALVRQLPACVIALKPLGKNPPLFLAPPSAGSPAVYVTLARYLSSDQPVFGFQMPGVMDDQQPPETIEESAALYVAAMRQVQPRGPYRIAGWSYGGLVVCEMARQLEAMGEQVALLGLIDGAALDRLAAHDANGEEIPGGSQMFKALGEAPMPKDYASARQIGEWMGISLPESLGDLLRRDAEGHHSYLRRFLRDTALTARNFLATRRSEQLYTFTSYSGTATLFRTGPVTVGGDPLVDSVKTFALAGTEVIPVPGNHMTLIMDERNVLVLANEIQKCLDRVLVFPALAELSRAEMPVQGLTA</sequence>
<dbReference type="InterPro" id="IPR010071">
    <property type="entry name" value="AA_adenyl_dom"/>
</dbReference>
<dbReference type="GO" id="GO:0043041">
    <property type="term" value="P:amino acid activation for nonribosomal peptide biosynthetic process"/>
    <property type="evidence" value="ECO:0007669"/>
    <property type="project" value="TreeGrafter"/>
</dbReference>
<dbReference type="InterPro" id="IPR001031">
    <property type="entry name" value="Thioesterase"/>
</dbReference>
<dbReference type="CDD" id="cd05930">
    <property type="entry name" value="A_NRPS"/>
    <property type="match status" value="1"/>
</dbReference>
<dbReference type="Gene3D" id="3.40.50.980">
    <property type="match status" value="2"/>
</dbReference>
<dbReference type="GO" id="GO:0009239">
    <property type="term" value="P:enterobactin biosynthetic process"/>
    <property type="evidence" value="ECO:0007669"/>
    <property type="project" value="TreeGrafter"/>
</dbReference>
<comment type="cofactor">
    <cofactor evidence="1">
        <name>pantetheine 4'-phosphate</name>
        <dbReference type="ChEBI" id="CHEBI:47942"/>
    </cofactor>
</comment>
<dbReference type="InterPro" id="IPR036736">
    <property type="entry name" value="ACP-like_sf"/>
</dbReference>
<dbReference type="InterPro" id="IPR020802">
    <property type="entry name" value="TesA-like"/>
</dbReference>
<dbReference type="SUPFAM" id="SSF47336">
    <property type="entry name" value="ACP-like"/>
    <property type="match status" value="1"/>
</dbReference>
<name>A0A0H4WQ88_9BACT</name>
<dbReference type="PATRIC" id="fig|1297742.4.peg.2618"/>
<dbReference type="Pfam" id="PF00975">
    <property type="entry name" value="Thioesterase"/>
    <property type="match status" value="1"/>
</dbReference>
<dbReference type="Pfam" id="PF00668">
    <property type="entry name" value="Condensation"/>
    <property type="match status" value="1"/>
</dbReference>
<keyword evidence="2" id="KW-0596">Phosphopantetheine</keyword>
<dbReference type="KEGG" id="mym:A176_002593"/>
<dbReference type="Proteomes" id="UP000009026">
    <property type="component" value="Chromosome"/>
</dbReference>